<keyword evidence="10" id="KW-1185">Reference proteome</keyword>
<feature type="domain" description="EAL" evidence="7">
    <location>
        <begin position="571"/>
        <end position="825"/>
    </location>
</feature>
<dbReference type="PROSITE" id="PS50887">
    <property type="entry name" value="GGDEF"/>
    <property type="match status" value="1"/>
</dbReference>
<keyword evidence="2" id="KW-1003">Cell membrane</keyword>
<dbReference type="RefSeq" id="WP_050487359.1">
    <property type="nucleotide sequence ID" value="NZ_JFFR01000009.1"/>
</dbReference>
<evidence type="ECO:0000256" key="1">
    <source>
        <dbReference type="ARBA" id="ARBA00004651"/>
    </source>
</evidence>
<feature type="domain" description="GGDEF" evidence="8">
    <location>
        <begin position="429"/>
        <end position="562"/>
    </location>
</feature>
<comment type="caution">
    <text evidence="9">The sequence shown here is derived from an EMBL/GenBank/DDBJ whole genome shotgun (WGS) entry which is preliminary data.</text>
</comment>
<keyword evidence="5 6" id="KW-0472">Membrane</keyword>
<dbReference type="GO" id="GO:0005886">
    <property type="term" value="C:plasma membrane"/>
    <property type="evidence" value="ECO:0007669"/>
    <property type="project" value="UniProtKB-SubCell"/>
</dbReference>
<dbReference type="Pfam" id="PF08269">
    <property type="entry name" value="dCache_2"/>
    <property type="match status" value="1"/>
</dbReference>
<dbReference type="PANTHER" id="PTHR44757:SF2">
    <property type="entry name" value="BIOFILM ARCHITECTURE MAINTENANCE PROTEIN MBAA"/>
    <property type="match status" value="1"/>
</dbReference>
<name>A0A066UTQ8_9VIBR</name>
<dbReference type="OrthoDB" id="1316910at2"/>
<evidence type="ECO:0000256" key="5">
    <source>
        <dbReference type="ARBA" id="ARBA00023136"/>
    </source>
</evidence>
<evidence type="ECO:0000313" key="10">
    <source>
        <dbReference type="Proteomes" id="UP000027219"/>
    </source>
</evidence>
<evidence type="ECO:0000256" key="2">
    <source>
        <dbReference type="ARBA" id="ARBA00022475"/>
    </source>
</evidence>
<evidence type="ECO:0000313" key="9">
    <source>
        <dbReference type="EMBL" id="KDN29272.1"/>
    </source>
</evidence>
<dbReference type="EMBL" id="JFFR01000009">
    <property type="protein sequence ID" value="KDN29272.1"/>
    <property type="molecule type" value="Genomic_DNA"/>
</dbReference>
<dbReference type="InterPro" id="IPR035919">
    <property type="entry name" value="EAL_sf"/>
</dbReference>
<dbReference type="SUPFAM" id="SSF141868">
    <property type="entry name" value="EAL domain-like"/>
    <property type="match status" value="1"/>
</dbReference>
<dbReference type="NCBIfam" id="TIGR00254">
    <property type="entry name" value="GGDEF"/>
    <property type="match status" value="1"/>
</dbReference>
<dbReference type="CDD" id="cd18774">
    <property type="entry name" value="PDC2_HK_sensor"/>
    <property type="match status" value="2"/>
</dbReference>
<evidence type="ECO:0000259" key="8">
    <source>
        <dbReference type="PROSITE" id="PS50887"/>
    </source>
</evidence>
<dbReference type="SUPFAM" id="SSF55073">
    <property type="entry name" value="Nucleotide cyclase"/>
    <property type="match status" value="1"/>
</dbReference>
<dbReference type="SMART" id="SM00267">
    <property type="entry name" value="GGDEF"/>
    <property type="match status" value="1"/>
</dbReference>
<keyword evidence="4 6" id="KW-1133">Transmembrane helix</keyword>
<dbReference type="AlphaFoldDB" id="A0A066UTQ8"/>
<dbReference type="Proteomes" id="UP000027219">
    <property type="component" value="Unassembled WGS sequence"/>
</dbReference>
<dbReference type="SMART" id="SM01049">
    <property type="entry name" value="Cache_2"/>
    <property type="match status" value="1"/>
</dbReference>
<dbReference type="InterPro" id="IPR001633">
    <property type="entry name" value="EAL_dom"/>
</dbReference>
<reference evidence="9 10" key="1">
    <citation type="submission" date="2014-02" db="EMBL/GenBank/DDBJ databases">
        <title>Vibrio fortis Dalian14 Genome Sequencing.</title>
        <authorList>
            <person name="Wang Y."/>
            <person name="Song L."/>
            <person name="Liu G."/>
            <person name="Ding J."/>
        </authorList>
    </citation>
    <scope>NUCLEOTIDE SEQUENCE [LARGE SCALE GENOMIC DNA]</scope>
    <source>
        <strain evidence="9 10">Dalian14</strain>
    </source>
</reference>
<feature type="transmembrane region" description="Helical" evidence="6">
    <location>
        <begin position="12"/>
        <end position="31"/>
    </location>
</feature>
<gene>
    <name evidence="9" type="ORF">VFDL14_13875</name>
</gene>
<dbReference type="SMART" id="SM00052">
    <property type="entry name" value="EAL"/>
    <property type="match status" value="1"/>
</dbReference>
<dbReference type="InterPro" id="IPR029787">
    <property type="entry name" value="Nucleotide_cyclase"/>
</dbReference>
<dbReference type="InterPro" id="IPR033480">
    <property type="entry name" value="sCache_2"/>
</dbReference>
<evidence type="ECO:0000256" key="4">
    <source>
        <dbReference type="ARBA" id="ARBA00022989"/>
    </source>
</evidence>
<feature type="transmembrane region" description="Helical" evidence="6">
    <location>
        <begin position="345"/>
        <end position="366"/>
    </location>
</feature>
<protein>
    <submittedName>
        <fullName evidence="9">Diguanylate cyclase</fullName>
    </submittedName>
</protein>
<evidence type="ECO:0000259" key="7">
    <source>
        <dbReference type="PROSITE" id="PS50883"/>
    </source>
</evidence>
<dbReference type="Gene3D" id="3.30.70.270">
    <property type="match status" value="1"/>
</dbReference>
<dbReference type="PANTHER" id="PTHR44757">
    <property type="entry name" value="DIGUANYLATE CYCLASE DGCP"/>
    <property type="match status" value="1"/>
</dbReference>
<comment type="subcellular location">
    <subcellularLocation>
        <location evidence="1">Cell membrane</location>
        <topology evidence="1">Multi-pass membrane protein</topology>
    </subcellularLocation>
</comment>
<proteinExistence type="predicted"/>
<sequence length="840" mass="95448">MLHINDKKLVWFTKYLPIVVIISSAIILNLIMMTGVDRKVRALVDLVRMDYIAAQKQLIEAQVKQVSQQIEKTQHVAEAESMKALKRRIDRAYTVAQNIYSSNQHLSNPELKVMILNEIRRMSFANKRSYIYVYDMQGTALVHPLMPDFESTNRLNVSNGEGQYVVAEQVALMRENSSAYMRYKFNRPGYGDEEFEKLSHIRRFEPYGWFFGTGVYLDQVKAISYQRILDILSNVTIGDNGYLFVFEENGDTLLRHNQIQVGSGQNLYQEIGESFKNQVLSQPASGGFVDYITKDSDGVLGPKTSFVKRIDGWDWIIGTGIYLNKVQTSIEKRKEELLIESRNEFSLVLVFSVLATLVCIFLSALVSRKISLRFKQMEQRIAEDFNRLKNSRRRLQHMARHDSLTALPNRTELERQVNRAIAKSKLQGKLVAVVFVDLDDFKRINDQYGHGYGDELLKQISERFELCLDEHDIVSRFGGDEFVFCLPELDKLAQAQAKVKQIQSVFDKAFNLHGVSVTTQCSAGVAMYPYDGLAVDELLTKADIVLYKAKESRKGESVFYDEVINKQVIYDFQVEEQLKFALDNREISVVYQPQVDSQTQKVKGIEALCRWNNVELGFVSPMDFIPAAERLGMIQELGEYVLKQACEDTLTLMPNGRDAIGVSVNVSPKQILDSGFADRVKHLVSETGLCASRVTLEITENILIKDLHVVEPVLRQLRDIGFGISLDDFGTGFSSLNYLNSLPVSEIKIDRSFIRKLNTSQHSATLVRAIIDIGNSCQMKVVAEGVETDEQMTKLQQYECDLLQGFYFDKPLSVAGLIATYFPDIAERAPYDSEHAEACV</sequence>
<evidence type="ECO:0000256" key="6">
    <source>
        <dbReference type="SAM" id="Phobius"/>
    </source>
</evidence>
<dbReference type="CDD" id="cd01949">
    <property type="entry name" value="GGDEF"/>
    <property type="match status" value="1"/>
</dbReference>
<dbReference type="Pfam" id="PF00563">
    <property type="entry name" value="EAL"/>
    <property type="match status" value="1"/>
</dbReference>
<dbReference type="InterPro" id="IPR052155">
    <property type="entry name" value="Biofilm_reg_signaling"/>
</dbReference>
<dbReference type="STRING" id="212667.VFDL14_13875"/>
<dbReference type="Gene3D" id="3.30.450.20">
    <property type="entry name" value="PAS domain"/>
    <property type="match status" value="2"/>
</dbReference>
<dbReference type="InterPro" id="IPR000160">
    <property type="entry name" value="GGDEF_dom"/>
</dbReference>
<dbReference type="CDD" id="cd01948">
    <property type="entry name" value="EAL"/>
    <property type="match status" value="1"/>
</dbReference>
<dbReference type="Gene3D" id="3.20.20.450">
    <property type="entry name" value="EAL domain"/>
    <property type="match status" value="1"/>
</dbReference>
<dbReference type="PROSITE" id="PS50883">
    <property type="entry name" value="EAL"/>
    <property type="match status" value="1"/>
</dbReference>
<dbReference type="InterPro" id="IPR004010">
    <property type="entry name" value="Double_Cache_2"/>
</dbReference>
<dbReference type="InterPro" id="IPR043128">
    <property type="entry name" value="Rev_trsase/Diguanyl_cyclase"/>
</dbReference>
<keyword evidence="3 6" id="KW-0812">Transmembrane</keyword>
<accession>A0A066UTQ8</accession>
<evidence type="ECO:0000256" key="3">
    <source>
        <dbReference type="ARBA" id="ARBA00022692"/>
    </source>
</evidence>
<dbReference type="Pfam" id="PF00990">
    <property type="entry name" value="GGDEF"/>
    <property type="match status" value="1"/>
</dbReference>
<organism evidence="9 10">
    <name type="scientific">Vibrio fortis</name>
    <dbReference type="NCBI Taxonomy" id="212667"/>
    <lineage>
        <taxon>Bacteria</taxon>
        <taxon>Pseudomonadati</taxon>
        <taxon>Pseudomonadota</taxon>
        <taxon>Gammaproteobacteria</taxon>
        <taxon>Vibrionales</taxon>
        <taxon>Vibrionaceae</taxon>
        <taxon>Vibrio</taxon>
    </lineage>
</organism>